<evidence type="ECO:0000313" key="1">
    <source>
        <dbReference type="EMBL" id="QJA56765.1"/>
    </source>
</evidence>
<dbReference type="EMBL" id="MT141659">
    <property type="protein sequence ID" value="QJA68903.1"/>
    <property type="molecule type" value="Genomic_DNA"/>
</dbReference>
<accession>A0A6M3JG73</accession>
<dbReference type="EMBL" id="MT141237">
    <property type="protein sequence ID" value="QJA56765.1"/>
    <property type="molecule type" value="Genomic_DNA"/>
</dbReference>
<proteinExistence type="predicted"/>
<organism evidence="2">
    <name type="scientific">viral metagenome</name>
    <dbReference type="NCBI Taxonomy" id="1070528"/>
    <lineage>
        <taxon>unclassified sequences</taxon>
        <taxon>metagenomes</taxon>
        <taxon>organismal metagenomes</taxon>
    </lineage>
</organism>
<protein>
    <submittedName>
        <fullName evidence="2">Uncharacterized protein</fullName>
    </submittedName>
</protein>
<name>A0A6M3JG73_9ZZZZ</name>
<dbReference type="AlphaFoldDB" id="A0A6M3JG73"/>
<sequence length="137" mass="16213">MDVGNPEITELEVEYNTELRGGEYDGLKFHFMKEPPFEWVLRDIKIQKPLRHTEYCYRLTGIFVQRRPEPDEEPCYVEWDSGFLDDSLPCTHIHNLLPIPVEELREVYPEILVWNGNEGRGVVIVHAFYDLYIPAEF</sequence>
<reference evidence="2" key="1">
    <citation type="submission" date="2020-03" db="EMBL/GenBank/DDBJ databases">
        <title>The deep terrestrial virosphere.</title>
        <authorList>
            <person name="Holmfeldt K."/>
            <person name="Nilsson E."/>
            <person name="Simone D."/>
            <person name="Lopez-Fernandez M."/>
            <person name="Wu X."/>
            <person name="de Brujin I."/>
            <person name="Lundin D."/>
            <person name="Andersson A."/>
            <person name="Bertilsson S."/>
            <person name="Dopson M."/>
        </authorList>
    </citation>
    <scope>NUCLEOTIDE SEQUENCE</scope>
    <source>
        <strain evidence="2">MM415A05479</strain>
        <strain evidence="1">MM415B01796</strain>
    </source>
</reference>
<gene>
    <name evidence="2" type="ORF">MM415A05479_0009</name>
    <name evidence="1" type="ORF">MM415B01796_0021</name>
</gene>
<evidence type="ECO:0000313" key="2">
    <source>
        <dbReference type="EMBL" id="QJA68903.1"/>
    </source>
</evidence>